<reference evidence="2" key="1">
    <citation type="submission" date="2019-11" db="EMBL/GenBank/DDBJ databases">
        <title>The complete genome sequence of Saccharopolyspora sp. E2A.</title>
        <authorList>
            <person name="Zhang G."/>
        </authorList>
    </citation>
    <scope>NUCLEOTIDE SEQUENCE [LARGE SCALE GENOMIC DNA]</scope>
    <source>
        <strain evidence="2">E2A</strain>
    </source>
</reference>
<dbReference type="EMBL" id="CP045929">
    <property type="protein sequence ID" value="QGK69775.1"/>
    <property type="molecule type" value="Genomic_DNA"/>
</dbReference>
<accession>A0A5Q3QE44</accession>
<proteinExistence type="predicted"/>
<dbReference type="PANTHER" id="PTHR36221:SF1">
    <property type="entry name" value="DUF742 DOMAIN-CONTAINING PROTEIN"/>
    <property type="match status" value="1"/>
</dbReference>
<sequence length="119" mass="13385">MAAQIETRSLRVRPYAITGGRTRARYQLLVETMISVPRYDPEFSATLLPESHALYEHARRPVSLAELSALLNIPLGVIRVLVSDLAGDERIFVHPTGHSYRYDNTILERILDGLNKLSA</sequence>
<dbReference type="Proteomes" id="UP000371041">
    <property type="component" value="Chromosome"/>
</dbReference>
<organism evidence="1 2">
    <name type="scientific">Allosaccharopolyspora coralli</name>
    <dbReference type="NCBI Taxonomy" id="2665642"/>
    <lineage>
        <taxon>Bacteria</taxon>
        <taxon>Bacillati</taxon>
        <taxon>Actinomycetota</taxon>
        <taxon>Actinomycetes</taxon>
        <taxon>Pseudonocardiales</taxon>
        <taxon>Pseudonocardiaceae</taxon>
        <taxon>Allosaccharopolyspora</taxon>
    </lineage>
</organism>
<dbReference type="InterPro" id="IPR007995">
    <property type="entry name" value="DUF742"/>
</dbReference>
<evidence type="ECO:0000313" key="2">
    <source>
        <dbReference type="Proteomes" id="UP000371041"/>
    </source>
</evidence>
<gene>
    <name evidence="1" type="ORF">GIY23_09805</name>
</gene>
<dbReference type="AlphaFoldDB" id="A0A5Q3QE44"/>
<dbReference type="Pfam" id="PF05331">
    <property type="entry name" value="DUF742"/>
    <property type="match status" value="1"/>
</dbReference>
<dbReference type="PANTHER" id="PTHR36221">
    <property type="entry name" value="DUF742 DOMAIN-CONTAINING PROTEIN"/>
    <property type="match status" value="1"/>
</dbReference>
<dbReference type="KEGG" id="sace:GIY23_09805"/>
<evidence type="ECO:0000313" key="1">
    <source>
        <dbReference type="EMBL" id="QGK69775.1"/>
    </source>
</evidence>
<dbReference type="RefSeq" id="WP_154076368.1">
    <property type="nucleotide sequence ID" value="NZ_CP045929.1"/>
</dbReference>
<name>A0A5Q3QE44_9PSEU</name>
<keyword evidence="2" id="KW-1185">Reference proteome</keyword>
<protein>
    <submittedName>
        <fullName evidence="1">DUF742 domain-containing protein</fullName>
    </submittedName>
</protein>